<feature type="binding site" evidence="3">
    <location>
        <position position="48"/>
    </location>
    <ligand>
        <name>Mg(2+)</name>
        <dbReference type="ChEBI" id="CHEBI:18420"/>
    </ligand>
</feature>
<dbReference type="PRINTS" id="PR00113">
    <property type="entry name" value="ALKPHPHTASE"/>
</dbReference>
<dbReference type="SMART" id="SM00098">
    <property type="entry name" value="alkPPc"/>
    <property type="match status" value="1"/>
</dbReference>
<comment type="similarity">
    <text evidence="4">Belongs to the alkaline phosphatase family.</text>
</comment>
<dbReference type="Proteomes" id="UP000823619">
    <property type="component" value="Unassembled WGS sequence"/>
</dbReference>
<evidence type="ECO:0000256" key="2">
    <source>
        <dbReference type="PIRSR" id="PIRSR601952-1"/>
    </source>
</evidence>
<keyword evidence="3" id="KW-0862">Zinc</keyword>
<sequence>MTRTIITKATAAILLAVTLTGIISCNASRNTTKQDQAPAKYVFLFIGDGMGAAQAATAESYLSYLNGKLGGEKLCFTGFPVLGSCTTYSADHHITCSSASGTAISCGTKTNNGYLGVDPAGNRLRSIAYDLKDEGYKIGIMSSVPVNHATPASFYAHNLDREDYYNISLEIPESGFDFFGGSGFLQYSGKDKTSEPTPEVLEEKGYTVCFGEKEFREEMDSTEHIVFIQPSGKEGNPENYEVNGPEEEDSRLAEMLQTCVDYFGDKEPFFIMCEGGEIDWAAHDNMAMPMVDAILRFNEAVATAYSFYEKHPDETLIIVTADHETGGVTLGSNGTSTINWKEISEAYKKDGEPASATENKRLNDAAGIGWTTNNHTGAPVPVYAVGKGSERFSGRLDNTEIKGRILNRE</sequence>
<accession>A0A9D9HBS5</accession>
<feature type="binding site" evidence="3">
    <location>
        <position position="375"/>
    </location>
    <ligand>
        <name>Zn(2+)</name>
        <dbReference type="ChEBI" id="CHEBI:29105"/>
        <label>2</label>
    </ligand>
</feature>
<organism evidence="6 7">
    <name type="scientific">Candidatus Cryptobacteroides merdavium</name>
    <dbReference type="NCBI Taxonomy" id="2840769"/>
    <lineage>
        <taxon>Bacteria</taxon>
        <taxon>Pseudomonadati</taxon>
        <taxon>Bacteroidota</taxon>
        <taxon>Bacteroidia</taxon>
        <taxon>Bacteroidales</taxon>
        <taxon>Candidatus Cryptobacteroides</taxon>
    </lineage>
</organism>
<feature type="binding site" evidence="3">
    <location>
        <position position="323"/>
    </location>
    <ligand>
        <name>Zn(2+)</name>
        <dbReference type="ChEBI" id="CHEBI:29105"/>
        <label>2</label>
    </ligand>
</feature>
<dbReference type="GO" id="GO:0046872">
    <property type="term" value="F:metal ion binding"/>
    <property type="evidence" value="ECO:0007669"/>
    <property type="project" value="UniProtKB-KW"/>
</dbReference>
<keyword evidence="5" id="KW-0732">Signal</keyword>
<dbReference type="PANTHER" id="PTHR11596:SF5">
    <property type="entry name" value="ALKALINE PHOSPHATASE"/>
    <property type="match status" value="1"/>
</dbReference>
<evidence type="ECO:0000256" key="1">
    <source>
        <dbReference type="ARBA" id="ARBA00022553"/>
    </source>
</evidence>
<feature type="binding site" evidence="3">
    <location>
        <position position="274"/>
    </location>
    <ligand>
        <name>Mg(2+)</name>
        <dbReference type="ChEBI" id="CHEBI:18420"/>
    </ligand>
</feature>
<dbReference type="Pfam" id="PF00245">
    <property type="entry name" value="Alk_phosphatase"/>
    <property type="match status" value="2"/>
</dbReference>
<feature type="binding site" evidence="3">
    <location>
        <position position="148"/>
    </location>
    <ligand>
        <name>Mg(2+)</name>
        <dbReference type="ChEBI" id="CHEBI:18420"/>
    </ligand>
</feature>
<gene>
    <name evidence="6" type="ORF">IAC23_08410</name>
</gene>
<feature type="active site" description="Phosphoserine intermediate" evidence="2">
    <location>
        <position position="97"/>
    </location>
</feature>
<reference evidence="6" key="2">
    <citation type="journal article" date="2021" name="PeerJ">
        <title>Extensive microbial diversity within the chicken gut microbiome revealed by metagenomics and culture.</title>
        <authorList>
            <person name="Gilroy R."/>
            <person name="Ravi A."/>
            <person name="Getino M."/>
            <person name="Pursley I."/>
            <person name="Horton D.L."/>
            <person name="Alikhan N.F."/>
            <person name="Baker D."/>
            <person name="Gharbi K."/>
            <person name="Hall N."/>
            <person name="Watson M."/>
            <person name="Adriaenssens E.M."/>
            <person name="Foster-Nyarko E."/>
            <person name="Jarju S."/>
            <person name="Secka A."/>
            <person name="Antonio M."/>
            <person name="Oren A."/>
            <person name="Chaudhuri R.R."/>
            <person name="La Ragione R."/>
            <person name="Hildebrand F."/>
            <person name="Pallen M.J."/>
        </authorList>
    </citation>
    <scope>NUCLEOTIDE SEQUENCE</scope>
    <source>
        <strain evidence="6">D5-748</strain>
    </source>
</reference>
<comment type="cofactor">
    <cofactor evidence="3">
        <name>Mg(2+)</name>
        <dbReference type="ChEBI" id="CHEBI:18420"/>
    </cofactor>
    <text evidence="3">Binds 1 Mg(2+) ion.</text>
</comment>
<dbReference type="SUPFAM" id="SSF53649">
    <property type="entry name" value="Alkaline phosphatase-like"/>
    <property type="match status" value="1"/>
</dbReference>
<evidence type="ECO:0000313" key="7">
    <source>
        <dbReference type="Proteomes" id="UP000823619"/>
    </source>
</evidence>
<keyword evidence="3" id="KW-0479">Metal-binding</keyword>
<feature type="binding site" evidence="3">
    <location>
        <position position="150"/>
    </location>
    <ligand>
        <name>Mg(2+)</name>
        <dbReference type="ChEBI" id="CHEBI:18420"/>
    </ligand>
</feature>
<feature type="chain" id="PRO_5038891910" evidence="5">
    <location>
        <begin position="28"/>
        <end position="409"/>
    </location>
</feature>
<evidence type="ECO:0000256" key="3">
    <source>
        <dbReference type="PIRSR" id="PIRSR601952-2"/>
    </source>
</evidence>
<feature type="binding site" evidence="3">
    <location>
        <position position="283"/>
    </location>
    <ligand>
        <name>Zn(2+)</name>
        <dbReference type="ChEBI" id="CHEBI:29105"/>
        <label>2</label>
    </ligand>
</feature>
<evidence type="ECO:0000256" key="5">
    <source>
        <dbReference type="SAM" id="SignalP"/>
    </source>
</evidence>
<evidence type="ECO:0000256" key="4">
    <source>
        <dbReference type="RuleBase" id="RU003946"/>
    </source>
</evidence>
<evidence type="ECO:0000313" key="6">
    <source>
        <dbReference type="EMBL" id="MBO8445696.1"/>
    </source>
</evidence>
<dbReference type="Gene3D" id="3.40.720.10">
    <property type="entry name" value="Alkaline Phosphatase, subunit A"/>
    <property type="match status" value="1"/>
</dbReference>
<dbReference type="AlphaFoldDB" id="A0A9D9HBS5"/>
<dbReference type="InterPro" id="IPR001952">
    <property type="entry name" value="Alkaline_phosphatase"/>
</dbReference>
<proteinExistence type="inferred from homology"/>
<comment type="caution">
    <text evidence="6">The sequence shown here is derived from an EMBL/GenBank/DDBJ whole genome shotgun (WGS) entry which is preliminary data.</text>
</comment>
<dbReference type="CDD" id="cd16012">
    <property type="entry name" value="ALP"/>
    <property type="match status" value="1"/>
</dbReference>
<dbReference type="GO" id="GO:0004035">
    <property type="term" value="F:alkaline phosphatase activity"/>
    <property type="evidence" value="ECO:0007669"/>
    <property type="project" value="TreeGrafter"/>
</dbReference>
<name>A0A9D9HBS5_9BACT</name>
<dbReference type="PANTHER" id="PTHR11596">
    <property type="entry name" value="ALKALINE PHOSPHATASE"/>
    <property type="match status" value="1"/>
</dbReference>
<protein>
    <submittedName>
        <fullName evidence="6">Alkaline phosphatase</fullName>
    </submittedName>
</protein>
<dbReference type="EMBL" id="JADIMO010000106">
    <property type="protein sequence ID" value="MBO8445696.1"/>
    <property type="molecule type" value="Genomic_DNA"/>
</dbReference>
<keyword evidence="1" id="KW-0597">Phosphoprotein</keyword>
<dbReference type="InterPro" id="IPR017850">
    <property type="entry name" value="Alkaline_phosphatase_core_sf"/>
</dbReference>
<reference evidence="6" key="1">
    <citation type="submission" date="2020-10" db="EMBL/GenBank/DDBJ databases">
        <authorList>
            <person name="Gilroy R."/>
        </authorList>
    </citation>
    <scope>NUCLEOTIDE SEQUENCE</scope>
    <source>
        <strain evidence="6">D5-748</strain>
    </source>
</reference>
<feature type="signal peptide" evidence="5">
    <location>
        <begin position="1"/>
        <end position="27"/>
    </location>
</feature>
<comment type="cofactor">
    <cofactor evidence="3">
        <name>Zn(2+)</name>
        <dbReference type="ChEBI" id="CHEBI:29105"/>
    </cofactor>
    <text evidence="3">Binds 2 Zn(2+) ions.</text>
</comment>
<dbReference type="PROSITE" id="PS51257">
    <property type="entry name" value="PROKAR_LIPOPROTEIN"/>
    <property type="match status" value="1"/>
</dbReference>
<keyword evidence="3" id="KW-0460">Magnesium</keyword>
<feature type="binding site" evidence="3">
    <location>
        <position position="279"/>
    </location>
    <ligand>
        <name>Zn(2+)</name>
        <dbReference type="ChEBI" id="CHEBI:29105"/>
        <label>2</label>
    </ligand>
</feature>
<feature type="binding site" evidence="3">
    <location>
        <position position="48"/>
    </location>
    <ligand>
        <name>Zn(2+)</name>
        <dbReference type="ChEBI" id="CHEBI:29105"/>
        <label>2</label>
    </ligand>
</feature>
<feature type="binding site" evidence="3">
    <location>
        <position position="322"/>
    </location>
    <ligand>
        <name>Zn(2+)</name>
        <dbReference type="ChEBI" id="CHEBI:29105"/>
        <label>2</label>
    </ligand>
</feature>